<keyword evidence="1" id="KW-0812">Transmembrane</keyword>
<dbReference type="EMBL" id="VMBG01000001">
    <property type="protein sequence ID" value="TSJ79532.1"/>
    <property type="molecule type" value="Genomic_DNA"/>
</dbReference>
<feature type="transmembrane region" description="Helical" evidence="1">
    <location>
        <begin position="6"/>
        <end position="23"/>
    </location>
</feature>
<dbReference type="AlphaFoldDB" id="A0A556QSC6"/>
<keyword evidence="1" id="KW-0472">Membrane</keyword>
<gene>
    <name evidence="2" type="ORF">FPL22_09670</name>
</gene>
<reference evidence="2 3" key="1">
    <citation type="submission" date="2019-07" db="EMBL/GenBank/DDBJ databases">
        <title>Description of 53C-WASEF.</title>
        <authorList>
            <person name="Pitt A."/>
            <person name="Hahn M.W."/>
        </authorList>
    </citation>
    <scope>NUCLEOTIDE SEQUENCE [LARGE SCALE GENOMIC DNA]</scope>
    <source>
        <strain evidence="2 3">53C-WASEF</strain>
    </source>
</reference>
<evidence type="ECO:0000313" key="3">
    <source>
        <dbReference type="Proteomes" id="UP000315648"/>
    </source>
</evidence>
<accession>A0A556QSC6</accession>
<dbReference type="Proteomes" id="UP000315648">
    <property type="component" value="Unassembled WGS sequence"/>
</dbReference>
<keyword evidence="1" id="KW-1133">Transmembrane helix</keyword>
<feature type="transmembrane region" description="Helical" evidence="1">
    <location>
        <begin position="55"/>
        <end position="73"/>
    </location>
</feature>
<evidence type="ECO:0000256" key="1">
    <source>
        <dbReference type="SAM" id="Phobius"/>
    </source>
</evidence>
<organism evidence="2 3">
    <name type="scientific">Rariglobus hedericola</name>
    <dbReference type="NCBI Taxonomy" id="2597822"/>
    <lineage>
        <taxon>Bacteria</taxon>
        <taxon>Pseudomonadati</taxon>
        <taxon>Verrucomicrobiota</taxon>
        <taxon>Opitutia</taxon>
        <taxon>Opitutales</taxon>
        <taxon>Opitutaceae</taxon>
        <taxon>Rariglobus</taxon>
    </lineage>
</organism>
<keyword evidence="3" id="KW-1185">Reference proteome</keyword>
<protein>
    <submittedName>
        <fullName evidence="2">Uncharacterized protein</fullName>
    </submittedName>
</protein>
<sequence length="81" mass="9347">MFSHPAMLLFAVLLTLCGVWMRWRAHDYRMSAEEAMKDGKLTYEQVLSRLKMIKIVSRIITVAGMALLIASLMTPEFWNGR</sequence>
<comment type="caution">
    <text evidence="2">The sequence shown here is derived from an EMBL/GenBank/DDBJ whole genome shotgun (WGS) entry which is preliminary data.</text>
</comment>
<dbReference type="RefSeq" id="WP_144230073.1">
    <property type="nucleotide sequence ID" value="NZ_CBCRVV010000015.1"/>
</dbReference>
<proteinExistence type="predicted"/>
<evidence type="ECO:0000313" key="2">
    <source>
        <dbReference type="EMBL" id="TSJ79532.1"/>
    </source>
</evidence>
<name>A0A556QSC6_9BACT</name>